<dbReference type="GO" id="GO:0045116">
    <property type="term" value="P:protein neddylation"/>
    <property type="evidence" value="ECO:0007669"/>
    <property type="project" value="TreeGrafter"/>
</dbReference>
<sequence length="236" mass="26443">MPPKRKAAEPTAVASAAAPSIDDGATKRRSTARSSGGKAAKFSRASCTKWFNSFADKDEQDQIDPEGIEKLCKSLKLDPSSSPEMGIFERAKWDIAMGKIEVDSSAKLTTYLTNEATRLRHPSADPEFRDIASFAFNLCRSNPNARAIELETAMAMWTILYPDEHDLGSHRERFCEFLASTNKVKVINRDQWKSAPEFWKQVGNNFKSHDPETSAWPTLFDDYVEWAIKNPPPPAQ</sequence>
<dbReference type="Pfam" id="PF03556">
    <property type="entry name" value="Cullin_binding"/>
    <property type="match status" value="1"/>
</dbReference>
<dbReference type="InterPro" id="IPR014764">
    <property type="entry name" value="DCN-prot"/>
</dbReference>
<dbReference type="InterPro" id="IPR005176">
    <property type="entry name" value="PONY_dom"/>
</dbReference>
<dbReference type="STRING" id="765915.A0A1Y2I1R7"/>
<dbReference type="GO" id="GO:0032182">
    <property type="term" value="F:ubiquitin-like protein binding"/>
    <property type="evidence" value="ECO:0007669"/>
    <property type="project" value="TreeGrafter"/>
</dbReference>
<dbReference type="GO" id="GO:0000151">
    <property type="term" value="C:ubiquitin ligase complex"/>
    <property type="evidence" value="ECO:0007669"/>
    <property type="project" value="TreeGrafter"/>
</dbReference>
<comment type="caution">
    <text evidence="4">The sequence shown here is derived from an EMBL/GenBank/DDBJ whole genome shotgun (WGS) entry which is preliminary data.</text>
</comment>
<comment type="function">
    <text evidence="1">Neddylation of cullins play an essential role in the regulation of SCF-type complexes activity.</text>
</comment>
<dbReference type="PANTHER" id="PTHR12281">
    <property type="entry name" value="RP42 RELATED"/>
    <property type="match status" value="1"/>
</dbReference>
<dbReference type="InterPro" id="IPR042460">
    <property type="entry name" value="DCN1-like_PONY"/>
</dbReference>
<dbReference type="PANTHER" id="PTHR12281:SF12">
    <property type="entry name" value="DEFECTIVE IN CULLIN NEDDYLATION PROTEIN"/>
    <property type="match status" value="1"/>
</dbReference>
<evidence type="ECO:0000259" key="3">
    <source>
        <dbReference type="PROSITE" id="PS51229"/>
    </source>
</evidence>
<evidence type="ECO:0000256" key="2">
    <source>
        <dbReference type="SAM" id="MobiDB-lite"/>
    </source>
</evidence>
<dbReference type="Proteomes" id="UP000193411">
    <property type="component" value="Unassembled WGS sequence"/>
</dbReference>
<dbReference type="OrthoDB" id="27198at2759"/>
<name>A0A1Y2I1R7_9FUNG</name>
<evidence type="ECO:0000256" key="1">
    <source>
        <dbReference type="RuleBase" id="RU410713"/>
    </source>
</evidence>
<feature type="domain" description="DCUN1" evidence="3">
    <location>
        <begin position="42"/>
        <end position="228"/>
    </location>
</feature>
<dbReference type="GO" id="GO:0031624">
    <property type="term" value="F:ubiquitin conjugating enzyme binding"/>
    <property type="evidence" value="ECO:0007669"/>
    <property type="project" value="TreeGrafter"/>
</dbReference>
<keyword evidence="5" id="KW-1185">Reference proteome</keyword>
<dbReference type="GO" id="GO:0097602">
    <property type="term" value="F:cullin family protein binding"/>
    <property type="evidence" value="ECO:0007669"/>
    <property type="project" value="TreeGrafter"/>
</dbReference>
<reference evidence="4 5" key="1">
    <citation type="submission" date="2016-07" db="EMBL/GenBank/DDBJ databases">
        <title>Pervasive Adenine N6-methylation of Active Genes in Fungi.</title>
        <authorList>
            <consortium name="DOE Joint Genome Institute"/>
            <person name="Mondo S.J."/>
            <person name="Dannebaum R.O."/>
            <person name="Kuo R.C."/>
            <person name="Labutti K."/>
            <person name="Haridas S."/>
            <person name="Kuo A."/>
            <person name="Salamov A."/>
            <person name="Ahrendt S.R."/>
            <person name="Lipzen A."/>
            <person name="Sullivan W."/>
            <person name="Andreopoulos W.B."/>
            <person name="Clum A."/>
            <person name="Lindquist E."/>
            <person name="Daum C."/>
            <person name="Ramamoorthy G.K."/>
            <person name="Gryganskyi A."/>
            <person name="Culley D."/>
            <person name="Magnuson J.K."/>
            <person name="James T.Y."/>
            <person name="O'Malley M.A."/>
            <person name="Stajich J.E."/>
            <person name="Spatafora J.W."/>
            <person name="Visel A."/>
            <person name="Grigoriev I.V."/>
        </authorList>
    </citation>
    <scope>NUCLEOTIDE SEQUENCE [LARGE SCALE GENOMIC DNA]</scope>
    <source>
        <strain evidence="4 5">PL171</strain>
    </source>
</reference>
<proteinExistence type="predicted"/>
<evidence type="ECO:0000313" key="5">
    <source>
        <dbReference type="Proteomes" id="UP000193411"/>
    </source>
</evidence>
<feature type="compositionally biased region" description="Low complexity" evidence="2">
    <location>
        <begin position="9"/>
        <end position="18"/>
    </location>
</feature>
<gene>
    <name evidence="4" type="ORF">BCR44DRAFT_1457353</name>
</gene>
<feature type="region of interest" description="Disordered" evidence="2">
    <location>
        <begin position="1"/>
        <end position="43"/>
    </location>
</feature>
<evidence type="ECO:0000313" key="4">
    <source>
        <dbReference type="EMBL" id="ORZ40810.1"/>
    </source>
</evidence>
<dbReference type="AlphaFoldDB" id="A0A1Y2I1R7"/>
<dbReference type="Gene3D" id="1.10.238.10">
    <property type="entry name" value="EF-hand"/>
    <property type="match status" value="1"/>
</dbReference>
<dbReference type="EMBL" id="MCFL01000002">
    <property type="protein sequence ID" value="ORZ40810.1"/>
    <property type="molecule type" value="Genomic_DNA"/>
</dbReference>
<dbReference type="PROSITE" id="PS51229">
    <property type="entry name" value="DCUN1"/>
    <property type="match status" value="1"/>
</dbReference>
<accession>A0A1Y2I1R7</accession>
<organism evidence="4 5">
    <name type="scientific">Catenaria anguillulae PL171</name>
    <dbReference type="NCBI Taxonomy" id="765915"/>
    <lineage>
        <taxon>Eukaryota</taxon>
        <taxon>Fungi</taxon>
        <taxon>Fungi incertae sedis</taxon>
        <taxon>Blastocladiomycota</taxon>
        <taxon>Blastocladiomycetes</taxon>
        <taxon>Blastocladiales</taxon>
        <taxon>Catenariaceae</taxon>
        <taxon>Catenaria</taxon>
    </lineage>
</organism>
<dbReference type="Gene3D" id="1.10.238.200">
    <property type="entry name" value="Cullin, PONY binding domain"/>
    <property type="match status" value="1"/>
</dbReference>
<protein>
    <recommendedName>
        <fullName evidence="1">Defective in cullin neddylation protein</fullName>
    </recommendedName>
</protein>